<dbReference type="InterPro" id="IPR050221">
    <property type="entry name" value="26S_Proteasome_ATPase"/>
</dbReference>
<dbReference type="InterPro" id="IPR003593">
    <property type="entry name" value="AAA+_ATPase"/>
</dbReference>
<dbReference type="GO" id="GO:0005524">
    <property type="term" value="F:ATP binding"/>
    <property type="evidence" value="ECO:0007669"/>
    <property type="project" value="UniProtKB-KW"/>
</dbReference>
<gene>
    <name evidence="5" type="ORF">JI741_07810</name>
</gene>
<comment type="similarity">
    <text evidence="1">Belongs to the AAA ATPase family.</text>
</comment>
<evidence type="ECO:0000313" key="5">
    <source>
        <dbReference type="EMBL" id="MBL0741121.1"/>
    </source>
</evidence>
<dbReference type="InterPro" id="IPR027417">
    <property type="entry name" value="P-loop_NTPase"/>
</dbReference>
<evidence type="ECO:0000259" key="4">
    <source>
        <dbReference type="SMART" id="SM00382"/>
    </source>
</evidence>
<reference evidence="5 6" key="1">
    <citation type="submission" date="2021-01" db="EMBL/GenBank/DDBJ databases">
        <title>Chryseolinea sp. Jin1 Genome sequencing and assembly.</title>
        <authorList>
            <person name="Kim I."/>
        </authorList>
    </citation>
    <scope>NUCLEOTIDE SEQUENCE [LARGE SCALE GENOMIC DNA]</scope>
    <source>
        <strain evidence="5 6">Jin1</strain>
    </source>
</reference>
<name>A0ABS1KNW2_9BACT</name>
<sequence length="445" mass="50966">MEKPFDNIIRSLDFLREVTQRRLQHHFNKQDPTGVIYPDLALEGDGGPLSEFIAHHQLTIEAYIIFLLGLVPHIQPNFLDAIIQPYLPNGGDFAEMGGVKVSNHRGMLPTGETALFILGGNDIEKRFEVSHYFSPEHFFAREDILVLESLREGEPRLSGRIILKQELVDLFTLGSITKPSFGPDFPAKNITTKMEWGDLILNPKTEQQVQDIRTWLDHNNTFMQTWGMETKVKPGYRALFHGPPGTGKTLTATLLGKQFQRDVYRIDLSLVVSKYIGETEKNLEKIFSKAEHKEWILFFDEADALFGKRSNVQNAHDKYANQEVSYLLQRVEEFSGLIILASNYKSNIDQAFLRRFNTIVHFPMPSTAERFALWENTFPPLATPAHDVDLHYLAGKYEVSGSAIVNVIHYASLQALRRQSNIISRNDLMEGIRREYEKEERVFSL</sequence>
<organism evidence="5 6">
    <name type="scientific">Chryseolinea lacunae</name>
    <dbReference type="NCBI Taxonomy" id="2801331"/>
    <lineage>
        <taxon>Bacteria</taxon>
        <taxon>Pseudomonadati</taxon>
        <taxon>Bacteroidota</taxon>
        <taxon>Cytophagia</taxon>
        <taxon>Cytophagales</taxon>
        <taxon>Fulvivirgaceae</taxon>
        <taxon>Chryseolinea</taxon>
    </lineage>
</organism>
<keyword evidence="2" id="KW-0547">Nucleotide-binding</keyword>
<comment type="caution">
    <text evidence="5">The sequence shown here is derived from an EMBL/GenBank/DDBJ whole genome shotgun (WGS) entry which is preliminary data.</text>
</comment>
<keyword evidence="6" id="KW-1185">Reference proteome</keyword>
<dbReference type="RefSeq" id="WP_202008483.1">
    <property type="nucleotide sequence ID" value="NZ_JAERRB010000002.1"/>
</dbReference>
<accession>A0ABS1KNW2</accession>
<evidence type="ECO:0000256" key="1">
    <source>
        <dbReference type="ARBA" id="ARBA00006914"/>
    </source>
</evidence>
<evidence type="ECO:0000256" key="3">
    <source>
        <dbReference type="ARBA" id="ARBA00022840"/>
    </source>
</evidence>
<dbReference type="CDD" id="cd19481">
    <property type="entry name" value="RecA-like_protease"/>
    <property type="match status" value="1"/>
</dbReference>
<protein>
    <submittedName>
        <fullName evidence="5">ATP-binding protein</fullName>
    </submittedName>
</protein>
<evidence type="ECO:0000313" key="6">
    <source>
        <dbReference type="Proteomes" id="UP000613030"/>
    </source>
</evidence>
<proteinExistence type="inferred from homology"/>
<feature type="domain" description="AAA+ ATPase" evidence="4">
    <location>
        <begin position="234"/>
        <end position="366"/>
    </location>
</feature>
<dbReference type="SUPFAM" id="SSF52540">
    <property type="entry name" value="P-loop containing nucleoside triphosphate hydrolases"/>
    <property type="match status" value="1"/>
</dbReference>
<evidence type="ECO:0000256" key="2">
    <source>
        <dbReference type="ARBA" id="ARBA00022741"/>
    </source>
</evidence>
<dbReference type="Proteomes" id="UP000613030">
    <property type="component" value="Unassembled WGS sequence"/>
</dbReference>
<dbReference type="EMBL" id="JAERRB010000002">
    <property type="protein sequence ID" value="MBL0741121.1"/>
    <property type="molecule type" value="Genomic_DNA"/>
</dbReference>
<dbReference type="Pfam" id="PF00004">
    <property type="entry name" value="AAA"/>
    <property type="match status" value="1"/>
</dbReference>
<dbReference type="SMART" id="SM00382">
    <property type="entry name" value="AAA"/>
    <property type="match status" value="1"/>
</dbReference>
<keyword evidence="3 5" id="KW-0067">ATP-binding</keyword>
<dbReference type="PANTHER" id="PTHR23073">
    <property type="entry name" value="26S PROTEASOME REGULATORY SUBUNIT"/>
    <property type="match status" value="1"/>
</dbReference>
<dbReference type="InterPro" id="IPR003959">
    <property type="entry name" value="ATPase_AAA_core"/>
</dbReference>
<dbReference type="Gene3D" id="3.40.50.300">
    <property type="entry name" value="P-loop containing nucleotide triphosphate hydrolases"/>
    <property type="match status" value="1"/>
</dbReference>